<dbReference type="Pfam" id="PF03781">
    <property type="entry name" value="FGE-sulfatase"/>
    <property type="match status" value="1"/>
</dbReference>
<dbReference type="Proteomes" id="UP000306602">
    <property type="component" value="Unassembled WGS sequence"/>
</dbReference>
<keyword evidence="4" id="KW-1185">Reference proteome</keyword>
<feature type="signal peptide" evidence="1">
    <location>
        <begin position="1"/>
        <end position="24"/>
    </location>
</feature>
<sequence>MFRFWTALICGLAGLWSGPKPAMAEPHYTITTGQVVAPLGRFRECDQCPEMIVLPLGQFTLGSTAEQTLTASRRDYENTGLPAPFDSSNPRHLRYQNEQPLVDVTIDLAIAMGRTEVSRQDWAACVDAGRCTAKYDERIRFRAPDAPRQEHPHSPIVAVTFQEVQEYTDWLNDHVGAKVYRLTTEAEWEYAARAGTRTAFAQGETVTQAQVNYAEFWRRWSDGADEWVYGDGNSRMPLPSEDLDAANAWGLRHMSGNVSELTRSCYRKRHSAFQTSGRRLAATYQPLGCKRVTKGGFYLNPMQGVRPARRSMRGEGSWSYWVGFRVVREMTAD</sequence>
<dbReference type="Gene3D" id="3.90.1580.10">
    <property type="entry name" value="paralog of FGE (formylglycine-generating enzyme)"/>
    <property type="match status" value="1"/>
</dbReference>
<dbReference type="OrthoDB" id="9768004at2"/>
<dbReference type="SUPFAM" id="SSF56436">
    <property type="entry name" value="C-type lectin-like"/>
    <property type="match status" value="1"/>
</dbReference>
<evidence type="ECO:0000256" key="1">
    <source>
        <dbReference type="SAM" id="SignalP"/>
    </source>
</evidence>
<dbReference type="PANTHER" id="PTHR23150">
    <property type="entry name" value="SULFATASE MODIFYING FACTOR 1, 2"/>
    <property type="match status" value="1"/>
</dbReference>
<dbReference type="GO" id="GO:0120147">
    <property type="term" value="F:formylglycine-generating oxidase activity"/>
    <property type="evidence" value="ECO:0007669"/>
    <property type="project" value="TreeGrafter"/>
</dbReference>
<comment type="caution">
    <text evidence="3">The sequence shown here is derived from an EMBL/GenBank/DDBJ whole genome shotgun (WGS) entry which is preliminary data.</text>
</comment>
<reference evidence="3 4" key="1">
    <citation type="submission" date="2019-04" db="EMBL/GenBank/DDBJ databases">
        <title>Shimia ponticola sp. nov., isolated from seawater.</title>
        <authorList>
            <person name="Kim Y.-O."/>
            <person name="Yoon J.-H."/>
        </authorList>
    </citation>
    <scope>NUCLEOTIDE SEQUENCE [LARGE SCALE GENOMIC DNA]</scope>
    <source>
        <strain evidence="3 4">MYP11</strain>
    </source>
</reference>
<dbReference type="RefSeq" id="WP_136463984.1">
    <property type="nucleotide sequence ID" value="NZ_SRKY01000004.1"/>
</dbReference>
<dbReference type="InterPro" id="IPR042095">
    <property type="entry name" value="SUMF_sf"/>
</dbReference>
<proteinExistence type="predicted"/>
<dbReference type="AlphaFoldDB" id="A0A4S4NGP5"/>
<protein>
    <submittedName>
        <fullName evidence="3">Formylglycine-generating enzyme family protein</fullName>
    </submittedName>
</protein>
<evidence type="ECO:0000313" key="4">
    <source>
        <dbReference type="Proteomes" id="UP000306602"/>
    </source>
</evidence>
<feature type="domain" description="Sulfatase-modifying factor enzyme-like" evidence="2">
    <location>
        <begin position="47"/>
        <end position="328"/>
    </location>
</feature>
<evidence type="ECO:0000259" key="2">
    <source>
        <dbReference type="Pfam" id="PF03781"/>
    </source>
</evidence>
<accession>A0A4S4NGP5</accession>
<dbReference type="EMBL" id="SRKY01000004">
    <property type="protein sequence ID" value="THH35250.1"/>
    <property type="molecule type" value="Genomic_DNA"/>
</dbReference>
<dbReference type="InterPro" id="IPR005532">
    <property type="entry name" value="SUMF_dom"/>
</dbReference>
<gene>
    <name evidence="3" type="ORF">E4Z66_15615</name>
</gene>
<organism evidence="3 4">
    <name type="scientific">Aliishimia ponticola</name>
    <dbReference type="NCBI Taxonomy" id="2499833"/>
    <lineage>
        <taxon>Bacteria</taxon>
        <taxon>Pseudomonadati</taxon>
        <taxon>Pseudomonadota</taxon>
        <taxon>Alphaproteobacteria</taxon>
        <taxon>Rhodobacterales</taxon>
        <taxon>Paracoccaceae</taxon>
        <taxon>Aliishimia</taxon>
    </lineage>
</organism>
<feature type="chain" id="PRO_5020269822" evidence="1">
    <location>
        <begin position="25"/>
        <end position="333"/>
    </location>
</feature>
<dbReference type="PANTHER" id="PTHR23150:SF35">
    <property type="entry name" value="BLL6746 PROTEIN"/>
    <property type="match status" value="1"/>
</dbReference>
<dbReference type="InterPro" id="IPR016187">
    <property type="entry name" value="CTDL_fold"/>
</dbReference>
<dbReference type="InterPro" id="IPR051043">
    <property type="entry name" value="Sulfatase_Mod_Factor_Kinase"/>
</dbReference>
<name>A0A4S4NGP5_9RHOB</name>
<evidence type="ECO:0000313" key="3">
    <source>
        <dbReference type="EMBL" id="THH35250.1"/>
    </source>
</evidence>
<keyword evidence="1" id="KW-0732">Signal</keyword>